<dbReference type="Proteomes" id="UP000177821">
    <property type="component" value="Unassembled WGS sequence"/>
</dbReference>
<comment type="caution">
    <text evidence="3">The sequence shown here is derived from an EMBL/GenBank/DDBJ whole genome shotgun (WGS) entry which is preliminary data.</text>
</comment>
<sequence>MRKILSFLVVAIFFLVFSQKALANNRSSDYFSHRGNKHFLHYTKRNLPFHFRSKTDSKLTQKDFIIIFISTFLSFGLVIFVEWARNPRISIVIADSIMIPPNSKKKLPGRKILKLKIKVLKGWRNYLPLPKNIHAFSKVKVAVNWKNKPEYQAKWDSAPEPYDYINDVPKLEMAPLSMQPENLMFGDEAEVGVAIKHDGDNHYFFFDSDYYVNSQQNVCDLKNAELKVTFKSSLTEKTEIFRLKNLNNKLVGFSIS</sequence>
<proteinExistence type="predicted"/>
<keyword evidence="1" id="KW-1133">Transmembrane helix</keyword>
<name>A0A1G1WQF0_9BACT</name>
<evidence type="ECO:0000256" key="2">
    <source>
        <dbReference type="SAM" id="SignalP"/>
    </source>
</evidence>
<dbReference type="EMBL" id="MHCX01000011">
    <property type="protein sequence ID" value="OGY29929.1"/>
    <property type="molecule type" value="Genomic_DNA"/>
</dbReference>
<gene>
    <name evidence="3" type="ORF">A3J50_01820</name>
</gene>
<dbReference type="AlphaFoldDB" id="A0A1G1WQF0"/>
<keyword evidence="1" id="KW-0472">Membrane</keyword>
<evidence type="ECO:0000313" key="3">
    <source>
        <dbReference type="EMBL" id="OGY29929.1"/>
    </source>
</evidence>
<evidence type="ECO:0000256" key="1">
    <source>
        <dbReference type="SAM" id="Phobius"/>
    </source>
</evidence>
<reference evidence="3 4" key="1">
    <citation type="journal article" date="2016" name="Nat. Commun.">
        <title>Thousands of microbial genomes shed light on interconnected biogeochemical processes in an aquifer system.</title>
        <authorList>
            <person name="Anantharaman K."/>
            <person name="Brown C.T."/>
            <person name="Hug L.A."/>
            <person name="Sharon I."/>
            <person name="Castelle C.J."/>
            <person name="Probst A.J."/>
            <person name="Thomas B.C."/>
            <person name="Singh A."/>
            <person name="Wilkins M.J."/>
            <person name="Karaoz U."/>
            <person name="Brodie E.L."/>
            <person name="Williams K.H."/>
            <person name="Hubbard S.S."/>
            <person name="Banfield J.F."/>
        </authorList>
    </citation>
    <scope>NUCLEOTIDE SEQUENCE [LARGE SCALE GENOMIC DNA]</scope>
</reference>
<feature type="signal peptide" evidence="2">
    <location>
        <begin position="1"/>
        <end position="23"/>
    </location>
</feature>
<keyword evidence="1" id="KW-0812">Transmembrane</keyword>
<keyword evidence="2" id="KW-0732">Signal</keyword>
<organism evidence="3 4">
    <name type="scientific">Candidatus Woykebacteria bacterium RIFCSPHIGHO2_02_FULL_43_16b</name>
    <dbReference type="NCBI Taxonomy" id="1802601"/>
    <lineage>
        <taxon>Bacteria</taxon>
        <taxon>Candidatus Woykeibacteriota</taxon>
    </lineage>
</organism>
<evidence type="ECO:0000313" key="4">
    <source>
        <dbReference type="Proteomes" id="UP000177821"/>
    </source>
</evidence>
<protein>
    <submittedName>
        <fullName evidence="3">Uncharacterized protein</fullName>
    </submittedName>
</protein>
<accession>A0A1G1WQF0</accession>
<feature type="transmembrane region" description="Helical" evidence="1">
    <location>
        <begin position="64"/>
        <end position="84"/>
    </location>
</feature>
<feature type="chain" id="PRO_5009581243" evidence="2">
    <location>
        <begin position="24"/>
        <end position="256"/>
    </location>
</feature>